<comment type="function">
    <text evidence="1">PPIases accelerate the folding of proteins. It catalyzes the cis-trans isomerization of proline imidic peptide bonds in oligopeptides.</text>
</comment>
<dbReference type="EC" id="5.2.1.8" evidence="5"/>
<organism evidence="5 6">
    <name type="scientific">Corynebacterium endometrii</name>
    <dbReference type="NCBI Taxonomy" id="2488819"/>
    <lineage>
        <taxon>Bacteria</taxon>
        <taxon>Bacillati</taxon>
        <taxon>Actinomycetota</taxon>
        <taxon>Actinomycetes</taxon>
        <taxon>Mycobacteriales</taxon>
        <taxon>Corynebacteriaceae</taxon>
        <taxon>Corynebacterium</taxon>
    </lineage>
</organism>
<dbReference type="RefSeq" id="WP_136141269.1">
    <property type="nucleotide sequence ID" value="NZ_CP039247.1"/>
</dbReference>
<keyword evidence="6" id="KW-1185">Reference proteome</keyword>
<dbReference type="InterPro" id="IPR002130">
    <property type="entry name" value="Cyclophilin-type_PPIase_dom"/>
</dbReference>
<gene>
    <name evidence="5" type="primary">ppiA2</name>
    <name evidence="5" type="ORF">CENDO_06315</name>
</gene>
<feature type="region of interest" description="Disordered" evidence="2">
    <location>
        <begin position="1"/>
        <end position="28"/>
    </location>
</feature>
<evidence type="ECO:0000256" key="1">
    <source>
        <dbReference type="ARBA" id="ARBA00002388"/>
    </source>
</evidence>
<evidence type="ECO:0000313" key="6">
    <source>
        <dbReference type="Proteomes" id="UP000296352"/>
    </source>
</evidence>
<protein>
    <submittedName>
        <fullName evidence="5">Peptidyl-prolyl cis-trans isomerase A</fullName>
        <ecNumber evidence="5">5.2.1.8</ecNumber>
    </submittedName>
</protein>
<keyword evidence="3" id="KW-0472">Membrane</keyword>
<evidence type="ECO:0000313" key="5">
    <source>
        <dbReference type="EMBL" id="QCB28542.1"/>
    </source>
</evidence>
<evidence type="ECO:0000256" key="2">
    <source>
        <dbReference type="SAM" id="MobiDB-lite"/>
    </source>
</evidence>
<proteinExistence type="predicted"/>
<dbReference type="SUPFAM" id="SSF50891">
    <property type="entry name" value="Cyclophilin-like"/>
    <property type="match status" value="1"/>
</dbReference>
<dbReference type="OrthoDB" id="5507614at2"/>
<dbReference type="InterPro" id="IPR044666">
    <property type="entry name" value="Cyclophilin_A-like"/>
</dbReference>
<dbReference type="InterPro" id="IPR029000">
    <property type="entry name" value="Cyclophilin-like_dom_sf"/>
</dbReference>
<accession>A0A4P7QFN9</accession>
<keyword evidence="3" id="KW-1133">Transmembrane helix</keyword>
<feature type="transmembrane region" description="Helical" evidence="3">
    <location>
        <begin position="31"/>
        <end position="52"/>
    </location>
</feature>
<dbReference type="AlphaFoldDB" id="A0A4P7QFN9"/>
<dbReference type="EMBL" id="CP039247">
    <property type="protein sequence ID" value="QCB28542.1"/>
    <property type="molecule type" value="Genomic_DNA"/>
</dbReference>
<feature type="domain" description="PPIase cyclophilin-type" evidence="4">
    <location>
        <begin position="127"/>
        <end position="292"/>
    </location>
</feature>
<dbReference type="Gene3D" id="2.40.100.10">
    <property type="entry name" value="Cyclophilin-like"/>
    <property type="match status" value="1"/>
</dbReference>
<dbReference type="PANTHER" id="PTHR45625">
    <property type="entry name" value="PEPTIDYL-PROLYL CIS-TRANS ISOMERASE-RELATED"/>
    <property type="match status" value="1"/>
</dbReference>
<evidence type="ECO:0000259" key="4">
    <source>
        <dbReference type="PROSITE" id="PS50072"/>
    </source>
</evidence>
<dbReference type="GO" id="GO:0003755">
    <property type="term" value="F:peptidyl-prolyl cis-trans isomerase activity"/>
    <property type="evidence" value="ECO:0007669"/>
    <property type="project" value="UniProtKB-EC"/>
</dbReference>
<dbReference type="Pfam" id="PF00160">
    <property type="entry name" value="Pro_isomerase"/>
    <property type="match status" value="1"/>
</dbReference>
<sequence length="293" mass="30785">MPNNKKRGEDALSHLERELKSRERKEKTRPLGVVLASAVVILAVVGGIFFMATRDSEEQVVAEDQATSSESAGAEQMPEATALSLARNEALPATVTCEYTPDGQDAGVQAPNGTNVSTEGVVNASLETNQGPIGLELDRAVAPCAVNSMEHLINEGFYDDTVCHRLTSSGIFVLQCGDPNAVGGGAQGDGMGGPGYGFATEYPYDEKGDDAAATVIYPKGTIAMARAQDPNSNGSQFFLNYEDSTLPPDYTYFGKINEEGMETLAKVAEIGVAGGQPDGAPAEEIKIETASVQ</sequence>
<name>A0A4P7QFN9_9CORY</name>
<dbReference type="PANTHER" id="PTHR45625:SF3">
    <property type="entry name" value="PEPTIDYL-PROLYL CIS-TRANS ISOMERASE B-RELATED"/>
    <property type="match status" value="1"/>
</dbReference>
<dbReference type="Proteomes" id="UP000296352">
    <property type="component" value="Chromosome"/>
</dbReference>
<dbReference type="CDD" id="cd00317">
    <property type="entry name" value="cyclophilin"/>
    <property type="match status" value="1"/>
</dbReference>
<evidence type="ECO:0000256" key="3">
    <source>
        <dbReference type="SAM" id="Phobius"/>
    </source>
</evidence>
<dbReference type="KEGG" id="cee:CENDO_06315"/>
<feature type="region of interest" description="Disordered" evidence="2">
    <location>
        <begin position="61"/>
        <end position="81"/>
    </location>
</feature>
<keyword evidence="3" id="KW-0812">Transmembrane</keyword>
<dbReference type="PROSITE" id="PS50072">
    <property type="entry name" value="CSA_PPIASE_2"/>
    <property type="match status" value="1"/>
</dbReference>
<reference evidence="5 6" key="1">
    <citation type="submission" date="2019-04" db="EMBL/GenBank/DDBJ databases">
        <title>Corynebacterium endometrii sp. nov., isolated from the uterus of a cow with endometritis.</title>
        <authorList>
            <person name="Ballas P."/>
            <person name="Ruckert C."/>
            <person name="Wagener K."/>
            <person name="Drillich M."/>
            <person name="Kaempfer P."/>
            <person name="Busse H.-J."/>
            <person name="Ehling-Schulz M."/>
        </authorList>
    </citation>
    <scope>NUCLEOTIDE SEQUENCE [LARGE SCALE GENOMIC DNA]</scope>
    <source>
        <strain evidence="5 6">LMM-1653</strain>
    </source>
</reference>
<keyword evidence="5" id="KW-0413">Isomerase</keyword>